<sequence>MHMSLADNTRTLDRIFAHSPLLPVLSIQREADVLPLADALAKGGVTTLEVTLRTPLGLKAIARLRAERPELTVGAGTVLDGRQFQSVLDAGAQFVVTPGCTDELLTLGLDSPVPLLPGIATASEILMGYRLGYRRFKLFPAEVVGGQAALKSFSGPFHGIRFCPTGGIGLSKLADYLALDNVMAVGGTWMAPQRIVEQGDWAAITALCLESRAMLPTTPGA</sequence>
<dbReference type="SUPFAM" id="SSF51569">
    <property type="entry name" value="Aldolase"/>
    <property type="match status" value="1"/>
</dbReference>
<dbReference type="NCBIfam" id="TIGR01182">
    <property type="entry name" value="eda"/>
    <property type="match status" value="1"/>
</dbReference>
<evidence type="ECO:0000256" key="8">
    <source>
        <dbReference type="ARBA" id="ARBA00023277"/>
    </source>
</evidence>
<proteinExistence type="inferred from homology"/>
<dbReference type="OrthoDB" id="9805177at2"/>
<dbReference type="InterPro" id="IPR013785">
    <property type="entry name" value="Aldolase_TIM"/>
</dbReference>
<dbReference type="Gene3D" id="3.20.20.70">
    <property type="entry name" value="Aldolase class I"/>
    <property type="match status" value="1"/>
</dbReference>
<evidence type="ECO:0000313" key="10">
    <source>
        <dbReference type="Proteomes" id="UP000243924"/>
    </source>
</evidence>
<dbReference type="EC" id="4.1.2.14" evidence="5"/>
<organism evidence="9 10">
    <name type="scientific">Halopseudomonas salegens</name>
    <dbReference type="NCBI Taxonomy" id="1434072"/>
    <lineage>
        <taxon>Bacteria</taxon>
        <taxon>Pseudomonadati</taxon>
        <taxon>Pseudomonadota</taxon>
        <taxon>Gammaproteobacteria</taxon>
        <taxon>Pseudomonadales</taxon>
        <taxon>Pseudomonadaceae</taxon>
        <taxon>Halopseudomonas</taxon>
    </lineage>
</organism>
<protein>
    <recommendedName>
        <fullName evidence="5">2-dehydro-3-deoxy-phosphogluconate aldolase</fullName>
        <ecNumber evidence="5">4.1.2.14</ecNumber>
    </recommendedName>
</protein>
<dbReference type="EMBL" id="LT629787">
    <property type="protein sequence ID" value="SDT95052.1"/>
    <property type="molecule type" value="Genomic_DNA"/>
</dbReference>
<dbReference type="STRING" id="1434072.SAMN05216210_0770"/>
<keyword evidence="6" id="KW-0456">Lyase</keyword>
<dbReference type="PANTHER" id="PTHR30246">
    <property type="entry name" value="2-KETO-3-DEOXY-6-PHOSPHOGLUCONATE ALDOLASE"/>
    <property type="match status" value="1"/>
</dbReference>
<dbReference type="CDD" id="cd00452">
    <property type="entry name" value="KDPG_aldolase"/>
    <property type="match status" value="1"/>
</dbReference>
<dbReference type="Proteomes" id="UP000243924">
    <property type="component" value="Chromosome I"/>
</dbReference>
<evidence type="ECO:0000256" key="2">
    <source>
        <dbReference type="ARBA" id="ARBA00004736"/>
    </source>
</evidence>
<evidence type="ECO:0000313" key="9">
    <source>
        <dbReference type="EMBL" id="SDT95052.1"/>
    </source>
</evidence>
<name>A0A1H2EIS1_9GAMM</name>
<keyword evidence="10" id="KW-1185">Reference proteome</keyword>
<dbReference type="InterPro" id="IPR031338">
    <property type="entry name" value="KDPG/KHG_AS_2"/>
</dbReference>
<evidence type="ECO:0000256" key="1">
    <source>
        <dbReference type="ARBA" id="ARBA00000654"/>
    </source>
</evidence>
<accession>A0A1H2EIS1</accession>
<dbReference type="PROSITE" id="PS00160">
    <property type="entry name" value="ALDOLASE_KDPG_KHG_2"/>
    <property type="match status" value="1"/>
</dbReference>
<dbReference type="AlphaFoldDB" id="A0A1H2EIS1"/>
<dbReference type="InterPro" id="IPR000887">
    <property type="entry name" value="Aldlse_KDPG_KHG"/>
</dbReference>
<dbReference type="GO" id="GO:0008675">
    <property type="term" value="F:2-dehydro-3-deoxy-phosphogluconate aldolase activity"/>
    <property type="evidence" value="ECO:0007669"/>
    <property type="project" value="UniProtKB-EC"/>
</dbReference>
<evidence type="ECO:0000256" key="5">
    <source>
        <dbReference type="ARBA" id="ARBA00013063"/>
    </source>
</evidence>
<comment type="subunit">
    <text evidence="4">Homotrimer.</text>
</comment>
<dbReference type="Pfam" id="PF01081">
    <property type="entry name" value="Aldolase"/>
    <property type="match status" value="1"/>
</dbReference>
<keyword evidence="7" id="KW-0704">Schiff base</keyword>
<dbReference type="InterPro" id="IPR031337">
    <property type="entry name" value="KDPG/KHG_AS_1"/>
</dbReference>
<reference evidence="10" key="1">
    <citation type="submission" date="2016-10" db="EMBL/GenBank/DDBJ databases">
        <authorList>
            <person name="Varghese N."/>
            <person name="Submissions S."/>
        </authorList>
    </citation>
    <scope>NUCLEOTIDE SEQUENCE [LARGE SCALE GENOMIC DNA]</scope>
    <source>
        <strain evidence="10">CECT 8338</strain>
    </source>
</reference>
<evidence type="ECO:0000256" key="3">
    <source>
        <dbReference type="ARBA" id="ARBA00006906"/>
    </source>
</evidence>
<evidence type="ECO:0000256" key="6">
    <source>
        <dbReference type="ARBA" id="ARBA00023239"/>
    </source>
</evidence>
<comment type="catalytic activity">
    <reaction evidence="1">
        <text>2-dehydro-3-deoxy-6-phospho-D-gluconate = D-glyceraldehyde 3-phosphate + pyruvate</text>
        <dbReference type="Rhea" id="RHEA:17089"/>
        <dbReference type="ChEBI" id="CHEBI:15361"/>
        <dbReference type="ChEBI" id="CHEBI:57569"/>
        <dbReference type="ChEBI" id="CHEBI:59776"/>
        <dbReference type="EC" id="4.1.2.14"/>
    </reaction>
</comment>
<gene>
    <name evidence="9" type="ORF">SAMN05216210_0770</name>
</gene>
<evidence type="ECO:0000256" key="4">
    <source>
        <dbReference type="ARBA" id="ARBA00011233"/>
    </source>
</evidence>
<dbReference type="RefSeq" id="WP_092384311.1">
    <property type="nucleotide sequence ID" value="NZ_LT629787.1"/>
</dbReference>
<evidence type="ECO:0000256" key="7">
    <source>
        <dbReference type="ARBA" id="ARBA00023270"/>
    </source>
</evidence>
<keyword evidence="8" id="KW-0119">Carbohydrate metabolism</keyword>
<dbReference type="NCBIfam" id="NF004325">
    <property type="entry name" value="PRK05718.1"/>
    <property type="match status" value="1"/>
</dbReference>
<comment type="similarity">
    <text evidence="3">Belongs to the KHG/KDPG aldolase family.</text>
</comment>
<dbReference type="PANTHER" id="PTHR30246:SF1">
    <property type="entry name" value="2-DEHYDRO-3-DEOXY-6-PHOSPHOGALACTONATE ALDOLASE-RELATED"/>
    <property type="match status" value="1"/>
</dbReference>
<comment type="pathway">
    <text evidence="2">Carbohydrate acid metabolism; 2-dehydro-3-deoxy-D-gluconate degradation; D-glyceraldehyde 3-phosphate and pyruvate from 2-dehydro-3-deoxy-D-gluconate: step 2/2.</text>
</comment>
<dbReference type="PROSITE" id="PS00159">
    <property type="entry name" value="ALDOLASE_KDPG_KHG_1"/>
    <property type="match status" value="1"/>
</dbReference>